<keyword evidence="1" id="KW-0472">Membrane</keyword>
<organism evidence="2 3">
    <name type="scientific">Chironomus riparius</name>
    <dbReference type="NCBI Taxonomy" id="315576"/>
    <lineage>
        <taxon>Eukaryota</taxon>
        <taxon>Metazoa</taxon>
        <taxon>Ecdysozoa</taxon>
        <taxon>Arthropoda</taxon>
        <taxon>Hexapoda</taxon>
        <taxon>Insecta</taxon>
        <taxon>Pterygota</taxon>
        <taxon>Neoptera</taxon>
        <taxon>Endopterygota</taxon>
        <taxon>Diptera</taxon>
        <taxon>Nematocera</taxon>
        <taxon>Chironomoidea</taxon>
        <taxon>Chironomidae</taxon>
        <taxon>Chironominae</taxon>
        <taxon>Chironomus</taxon>
    </lineage>
</organism>
<accession>A0A9N9WW17</accession>
<reference evidence="2" key="2">
    <citation type="submission" date="2022-10" db="EMBL/GenBank/DDBJ databases">
        <authorList>
            <consortium name="ENA_rothamsted_submissions"/>
            <consortium name="culmorum"/>
            <person name="King R."/>
        </authorList>
    </citation>
    <scope>NUCLEOTIDE SEQUENCE</scope>
</reference>
<keyword evidence="3" id="KW-1185">Reference proteome</keyword>
<evidence type="ECO:0000313" key="3">
    <source>
        <dbReference type="Proteomes" id="UP001153620"/>
    </source>
</evidence>
<evidence type="ECO:0000256" key="1">
    <source>
        <dbReference type="SAM" id="Phobius"/>
    </source>
</evidence>
<protein>
    <submittedName>
        <fullName evidence="2">Uncharacterized protein</fullName>
    </submittedName>
</protein>
<feature type="transmembrane region" description="Helical" evidence="1">
    <location>
        <begin position="119"/>
        <end position="140"/>
    </location>
</feature>
<keyword evidence="1" id="KW-0812">Transmembrane</keyword>
<feature type="transmembrane region" description="Helical" evidence="1">
    <location>
        <begin position="49"/>
        <end position="72"/>
    </location>
</feature>
<feature type="transmembrane region" description="Helical" evidence="1">
    <location>
        <begin position="14"/>
        <end position="37"/>
    </location>
</feature>
<feature type="transmembrane region" description="Helical" evidence="1">
    <location>
        <begin position="84"/>
        <end position="107"/>
    </location>
</feature>
<gene>
    <name evidence="2" type="ORF">CHIRRI_LOCUS10523</name>
</gene>
<proteinExistence type="predicted"/>
<name>A0A9N9WW17_9DIPT</name>
<keyword evidence="1" id="KW-1133">Transmembrane helix</keyword>
<evidence type="ECO:0000313" key="2">
    <source>
        <dbReference type="EMBL" id="CAG9807677.1"/>
    </source>
</evidence>
<dbReference type="AlphaFoldDB" id="A0A9N9WW17"/>
<reference evidence="2" key="1">
    <citation type="submission" date="2022-01" db="EMBL/GenBank/DDBJ databases">
        <authorList>
            <person name="King R."/>
        </authorList>
    </citation>
    <scope>NUCLEOTIDE SEQUENCE</scope>
</reference>
<dbReference type="Proteomes" id="UP001153620">
    <property type="component" value="Chromosome 3"/>
</dbReference>
<dbReference type="EMBL" id="OU895879">
    <property type="protein sequence ID" value="CAG9807677.1"/>
    <property type="molecule type" value="Genomic_DNA"/>
</dbReference>
<sequence length="201" mass="22286">MPEMFVKKLDKPQIIALFTIIIDGTKLGIAVADLFTGHLQYLDSVMKRVYIHSILLCILGLLGIICSILLFIKRFQEQRTNIIIFWLCQKGIGVFHQIFFALDIILAVTEKTDSSTTRIVVILALLTLVIIEIVLIIFIVKYYQSAESIEDQSVATRPNYLAQLSITELFGNAGSQTSIICTDPIALAASMAASNTNNSNC</sequence>